<dbReference type="FunFam" id="3.50.30.20:FF:000001">
    <property type="entry name" value="Carbamoyl-phosphate synthase small chain"/>
    <property type="match status" value="1"/>
</dbReference>
<evidence type="ECO:0000256" key="1">
    <source>
        <dbReference type="ARBA" id="ARBA00004812"/>
    </source>
</evidence>
<dbReference type="Gene3D" id="3.50.30.20">
    <property type="entry name" value="Carbamoyl-phosphate synthase small subunit, N-terminal domain"/>
    <property type="match status" value="1"/>
</dbReference>
<dbReference type="SUPFAM" id="SSF52317">
    <property type="entry name" value="Class I glutamine amidotransferase-like"/>
    <property type="match status" value="1"/>
</dbReference>
<dbReference type="GO" id="GO:0005524">
    <property type="term" value="F:ATP binding"/>
    <property type="evidence" value="ECO:0007669"/>
    <property type="project" value="UniProtKB-UniRule"/>
</dbReference>
<dbReference type="InterPro" id="IPR035686">
    <property type="entry name" value="CPSase_GATase1"/>
</dbReference>
<keyword evidence="4 11" id="KW-0436">Ligase</keyword>
<feature type="binding site" evidence="11">
    <location>
        <position position="285"/>
    </location>
    <ligand>
        <name>L-glutamine</name>
        <dbReference type="ChEBI" id="CHEBI:58359"/>
    </ligand>
</feature>
<dbReference type="EC" id="6.3.5.5" evidence="11"/>
<keyword evidence="5 11" id="KW-0547">Nucleotide-binding</keyword>
<evidence type="ECO:0000256" key="9">
    <source>
        <dbReference type="ARBA" id="ARBA00048816"/>
    </source>
</evidence>
<dbReference type="PANTHER" id="PTHR43418:SF7">
    <property type="entry name" value="CARBAMOYL-PHOSPHATE SYNTHASE SMALL CHAIN"/>
    <property type="match status" value="1"/>
</dbReference>
<feature type="active site" evidence="11">
    <location>
        <position position="368"/>
    </location>
</feature>
<evidence type="ECO:0000256" key="6">
    <source>
        <dbReference type="ARBA" id="ARBA00022840"/>
    </source>
</evidence>
<evidence type="ECO:0000313" key="14">
    <source>
        <dbReference type="Proteomes" id="UP000523105"/>
    </source>
</evidence>
<dbReference type="InterPro" id="IPR002474">
    <property type="entry name" value="CarbamoylP_synth_ssu_N"/>
</dbReference>
<feature type="binding site" evidence="11">
    <location>
        <position position="253"/>
    </location>
    <ligand>
        <name>L-glutamine</name>
        <dbReference type="ChEBI" id="CHEBI:58359"/>
    </ligand>
</feature>
<name>A0A7K4MPN1_9ARCH</name>
<dbReference type="PRINTS" id="PR00097">
    <property type="entry name" value="ANTSNTHASEII"/>
</dbReference>
<evidence type="ECO:0000256" key="7">
    <source>
        <dbReference type="ARBA" id="ARBA00022962"/>
    </source>
</evidence>
<dbReference type="InterPro" id="IPR050472">
    <property type="entry name" value="Anth_synth/Amidotransfase"/>
</dbReference>
<dbReference type="SMART" id="SM01097">
    <property type="entry name" value="CPSase_sm_chain"/>
    <property type="match status" value="1"/>
</dbReference>
<dbReference type="UniPathway" id="UPA00068">
    <property type="reaction ID" value="UER00171"/>
</dbReference>
<keyword evidence="8 11" id="KW-0665">Pyrimidine biosynthesis</keyword>
<dbReference type="PRINTS" id="PR00099">
    <property type="entry name" value="CPSGATASE"/>
</dbReference>
<evidence type="ECO:0000256" key="11">
    <source>
        <dbReference type="HAMAP-Rule" id="MF_01209"/>
    </source>
</evidence>
<comment type="catalytic activity">
    <reaction evidence="9 11">
        <text>hydrogencarbonate + L-glutamine + 2 ATP + H2O = carbamoyl phosphate + L-glutamate + 2 ADP + phosphate + 2 H(+)</text>
        <dbReference type="Rhea" id="RHEA:18633"/>
        <dbReference type="ChEBI" id="CHEBI:15377"/>
        <dbReference type="ChEBI" id="CHEBI:15378"/>
        <dbReference type="ChEBI" id="CHEBI:17544"/>
        <dbReference type="ChEBI" id="CHEBI:29985"/>
        <dbReference type="ChEBI" id="CHEBI:30616"/>
        <dbReference type="ChEBI" id="CHEBI:43474"/>
        <dbReference type="ChEBI" id="CHEBI:58228"/>
        <dbReference type="ChEBI" id="CHEBI:58359"/>
        <dbReference type="ChEBI" id="CHEBI:456216"/>
        <dbReference type="EC" id="6.3.5.5"/>
    </reaction>
</comment>
<feature type="binding site" evidence="11">
    <location>
        <position position="255"/>
    </location>
    <ligand>
        <name>L-glutamine</name>
        <dbReference type="ChEBI" id="CHEBI:58359"/>
    </ligand>
</feature>
<dbReference type="PANTHER" id="PTHR43418">
    <property type="entry name" value="MULTIFUNCTIONAL TRYPTOPHAN BIOSYNTHESIS PROTEIN-RELATED"/>
    <property type="match status" value="1"/>
</dbReference>
<feature type="binding site" evidence="11">
    <location>
        <position position="282"/>
    </location>
    <ligand>
        <name>L-glutamine</name>
        <dbReference type="ChEBI" id="CHEBI:58359"/>
    </ligand>
</feature>
<dbReference type="CDD" id="cd01744">
    <property type="entry name" value="GATase1_CPSase"/>
    <property type="match status" value="1"/>
</dbReference>
<feature type="region of interest" description="CPSase" evidence="11">
    <location>
        <begin position="1"/>
        <end position="206"/>
    </location>
</feature>
<organism evidence="13 14">
    <name type="scientific">Marine Group I thaumarchaeote</name>
    <dbReference type="NCBI Taxonomy" id="2511932"/>
    <lineage>
        <taxon>Archaea</taxon>
        <taxon>Nitrososphaerota</taxon>
        <taxon>Marine Group I</taxon>
    </lineage>
</organism>
<evidence type="ECO:0000259" key="12">
    <source>
        <dbReference type="SMART" id="SM01097"/>
    </source>
</evidence>
<dbReference type="InterPro" id="IPR017926">
    <property type="entry name" value="GATASE"/>
</dbReference>
<dbReference type="GO" id="GO:0044205">
    <property type="term" value="P:'de novo' UMP biosynthetic process"/>
    <property type="evidence" value="ECO:0007669"/>
    <property type="project" value="UniProtKB-UniRule"/>
</dbReference>
<evidence type="ECO:0000256" key="2">
    <source>
        <dbReference type="ARBA" id="ARBA00005077"/>
    </source>
</evidence>
<feature type="active site" evidence="11">
    <location>
        <position position="366"/>
    </location>
</feature>
<protein>
    <recommendedName>
        <fullName evidence="11">Carbamoyl phosphate synthase small chain</fullName>
        <ecNumber evidence="11">6.3.5.5</ecNumber>
    </recommendedName>
    <alternativeName>
        <fullName evidence="11">Carbamoyl phosphate synthetase glutamine chain</fullName>
    </alternativeName>
</protein>
<comment type="pathway">
    <text evidence="2 11">Amino-acid biosynthesis; L-arginine biosynthesis; carbamoyl phosphate from bicarbonate: step 1/1.</text>
</comment>
<comment type="similarity">
    <text evidence="3 11">Belongs to the CarA family.</text>
</comment>
<dbReference type="SUPFAM" id="SSF52021">
    <property type="entry name" value="Carbamoyl phosphate synthetase, small subunit N-terminal domain"/>
    <property type="match status" value="1"/>
</dbReference>
<dbReference type="PROSITE" id="PS51273">
    <property type="entry name" value="GATASE_TYPE_1"/>
    <property type="match status" value="1"/>
</dbReference>
<comment type="pathway">
    <text evidence="1 11">Pyrimidine metabolism; UMP biosynthesis via de novo pathway; (S)-dihydroorotate from bicarbonate: step 1/3.</text>
</comment>
<comment type="caution">
    <text evidence="13">The sequence shown here is derived from an EMBL/GenBank/DDBJ whole genome shotgun (WGS) entry which is preliminary data.</text>
</comment>
<dbReference type="UniPathway" id="UPA00070">
    <property type="reaction ID" value="UER00115"/>
</dbReference>
<evidence type="ECO:0000256" key="5">
    <source>
        <dbReference type="ARBA" id="ARBA00022741"/>
    </source>
</evidence>
<dbReference type="GO" id="GO:0006541">
    <property type="term" value="P:glutamine metabolic process"/>
    <property type="evidence" value="ECO:0007669"/>
    <property type="project" value="InterPro"/>
</dbReference>
<comment type="function">
    <text evidence="11">Small subunit of the glutamine-dependent carbamoyl phosphate synthetase (CPSase). CPSase catalyzes the formation of carbamoyl phosphate from the ammonia moiety of glutamine, carbonate, and phosphate donated by ATP, constituting the first step of 2 biosynthetic pathways, one leading to arginine and/or urea and the other to pyrimidine nucleotides. The small subunit (glutamine amidotransferase) binds and cleaves glutamine to supply the large subunit with the substrate ammonia.</text>
</comment>
<gene>
    <name evidence="11 13" type="primary">carA</name>
    <name evidence="13" type="ORF">HX837_04830</name>
</gene>
<feature type="binding site" evidence="11">
    <location>
        <position position="66"/>
    </location>
    <ligand>
        <name>L-glutamine</name>
        <dbReference type="ChEBI" id="CHEBI:58359"/>
    </ligand>
</feature>
<dbReference type="NCBIfam" id="NF009475">
    <property type="entry name" value="PRK12838.1"/>
    <property type="match status" value="1"/>
</dbReference>
<comment type="subunit">
    <text evidence="11">Composed of two chains; the small (or glutamine) chain promotes the hydrolysis of glutamine to ammonia, which is used by the large (or ammonia) chain to synthesize carbamoyl phosphate. Tetramer of heterodimers (alpha,beta)4.</text>
</comment>
<dbReference type="InterPro" id="IPR036480">
    <property type="entry name" value="CarbP_synth_ssu_N_sf"/>
</dbReference>
<feature type="binding site" evidence="11">
    <location>
        <position position="326"/>
    </location>
    <ligand>
        <name>L-glutamine</name>
        <dbReference type="ChEBI" id="CHEBI:58359"/>
    </ligand>
</feature>
<sequence length="395" mass="43692">MPFLDHFSRVTITIKESKHANKFGKLILSDGSVFDGMGFGYSGLTFGEIVFNTGMVGYTETLTDPSYSGQIVTLTYPLVGNYGVPDPTLKADGLSKFFESDKIQVRGLVVHELSLLASHWNLTLTLDEWLYNEKIQGISGIDTRELTKKLRESGVMMGALAVSDSEIDENDIKNKLKSAPNYNHEKFMNSVSTKKVEKFGNQSQNVVLIDTGAKNAIIRNIHDIGYNTVKVPWDTSIEEILKHEPKGVVISNGPGDPENCLETISTAKSLIEKNIPTLGICLGAQILAVAGGAQTYKLKYGHRGQNKPCVNLDNNQVYVTSQNHGYCINPDSLNNTEFDLWFSNVDDKTVEGIKHKNKKCIAVQFHPEASPGPYDCKFIFDELKNIMEEGKTGKT</sequence>
<feature type="active site" description="Nucleophile" evidence="11">
    <location>
        <position position="281"/>
    </location>
</feature>
<reference evidence="13 14" key="1">
    <citation type="journal article" date="2019" name="Environ. Microbiol.">
        <title>Genomics insights into ecotype formation of ammonia-oxidizing archaea in the deep ocean.</title>
        <authorList>
            <person name="Wang Y."/>
            <person name="Huang J.M."/>
            <person name="Cui G.J."/>
            <person name="Nunoura T."/>
            <person name="Takaki Y."/>
            <person name="Li W.L."/>
            <person name="Li J."/>
            <person name="Gao Z.M."/>
            <person name="Takai K."/>
            <person name="Zhang A.Q."/>
            <person name="Stepanauskas R."/>
        </authorList>
    </citation>
    <scope>NUCLEOTIDE SEQUENCE [LARGE SCALE GENOMIC DNA]</scope>
    <source>
        <strain evidence="13 14">L15b</strain>
    </source>
</reference>
<dbReference type="InterPro" id="IPR029062">
    <property type="entry name" value="Class_I_gatase-like"/>
</dbReference>
<dbReference type="PRINTS" id="PR00096">
    <property type="entry name" value="GATASE"/>
</dbReference>
<feature type="domain" description="Carbamoyl-phosphate synthase small subunit N-terminal" evidence="12">
    <location>
        <begin position="22"/>
        <end position="161"/>
    </location>
</feature>
<dbReference type="GO" id="GO:0006207">
    <property type="term" value="P:'de novo' pyrimidine nucleobase biosynthetic process"/>
    <property type="evidence" value="ECO:0007669"/>
    <property type="project" value="InterPro"/>
</dbReference>
<dbReference type="InterPro" id="IPR006274">
    <property type="entry name" value="CarbamoylP_synth_ssu"/>
</dbReference>
<feature type="binding site" evidence="11">
    <location>
        <position position="325"/>
    </location>
    <ligand>
        <name>L-glutamine</name>
        <dbReference type="ChEBI" id="CHEBI:58359"/>
    </ligand>
</feature>
<keyword evidence="11" id="KW-0028">Amino-acid biosynthesis</keyword>
<proteinExistence type="inferred from homology"/>
<dbReference type="Gene3D" id="3.40.50.880">
    <property type="match status" value="1"/>
</dbReference>
<dbReference type="GO" id="GO:0006526">
    <property type="term" value="P:L-arginine biosynthetic process"/>
    <property type="evidence" value="ECO:0007669"/>
    <property type="project" value="UniProtKB-UniRule"/>
</dbReference>
<dbReference type="NCBIfam" id="TIGR01368">
    <property type="entry name" value="CPSaseIIsmall"/>
    <property type="match status" value="1"/>
</dbReference>
<keyword evidence="6 11" id="KW-0067">ATP-binding</keyword>
<dbReference type="Pfam" id="PF00988">
    <property type="entry name" value="CPSase_sm_chain"/>
    <property type="match status" value="1"/>
</dbReference>
<evidence type="ECO:0000256" key="3">
    <source>
        <dbReference type="ARBA" id="ARBA00007800"/>
    </source>
</evidence>
<evidence type="ECO:0000256" key="10">
    <source>
        <dbReference type="ARBA" id="ARBA00049285"/>
    </source>
</evidence>
<evidence type="ECO:0000256" key="4">
    <source>
        <dbReference type="ARBA" id="ARBA00022598"/>
    </source>
</evidence>
<dbReference type="GO" id="GO:0004088">
    <property type="term" value="F:carbamoyl-phosphate synthase (glutamine-hydrolyzing) activity"/>
    <property type="evidence" value="ECO:0007669"/>
    <property type="project" value="UniProtKB-UniRule"/>
</dbReference>
<dbReference type="EMBL" id="JACASV010000029">
    <property type="protein sequence ID" value="NWJ43515.1"/>
    <property type="molecule type" value="Genomic_DNA"/>
</dbReference>
<accession>A0A7K4MPN1</accession>
<keyword evidence="11" id="KW-0055">Arginine biosynthesis</keyword>
<dbReference type="Pfam" id="PF00117">
    <property type="entry name" value="GATase"/>
    <property type="match status" value="1"/>
</dbReference>
<evidence type="ECO:0000256" key="8">
    <source>
        <dbReference type="ARBA" id="ARBA00022975"/>
    </source>
</evidence>
<comment type="catalytic activity">
    <reaction evidence="10 11">
        <text>L-glutamine + H2O = L-glutamate + NH4(+)</text>
        <dbReference type="Rhea" id="RHEA:15889"/>
        <dbReference type="ChEBI" id="CHEBI:15377"/>
        <dbReference type="ChEBI" id="CHEBI:28938"/>
        <dbReference type="ChEBI" id="CHEBI:29985"/>
        <dbReference type="ChEBI" id="CHEBI:58359"/>
    </reaction>
</comment>
<dbReference type="HAMAP" id="MF_01209">
    <property type="entry name" value="CPSase_S_chain"/>
    <property type="match status" value="1"/>
</dbReference>
<dbReference type="AlphaFoldDB" id="A0A7K4MPN1"/>
<evidence type="ECO:0000313" key="13">
    <source>
        <dbReference type="EMBL" id="NWJ43515.1"/>
    </source>
</evidence>
<keyword evidence="7 11" id="KW-0315">Glutamine amidotransferase</keyword>
<feature type="binding site" evidence="11">
    <location>
        <position position="323"/>
    </location>
    <ligand>
        <name>L-glutamine</name>
        <dbReference type="ChEBI" id="CHEBI:58359"/>
    </ligand>
</feature>
<dbReference type="Proteomes" id="UP000523105">
    <property type="component" value="Unassembled WGS sequence"/>
</dbReference>